<evidence type="ECO:0000313" key="2">
    <source>
        <dbReference type="EMBL" id="EDW53814.1"/>
    </source>
</evidence>
<protein>
    <submittedName>
        <fullName evidence="2">GM14209</fullName>
    </submittedName>
</protein>
<dbReference type="HOGENOM" id="CLU_2592330_0_0_1"/>
<proteinExistence type="predicted"/>
<organism evidence="3">
    <name type="scientific">Drosophila sechellia</name>
    <name type="common">Fruit fly</name>
    <dbReference type="NCBI Taxonomy" id="7238"/>
    <lineage>
        <taxon>Eukaryota</taxon>
        <taxon>Metazoa</taxon>
        <taxon>Ecdysozoa</taxon>
        <taxon>Arthropoda</taxon>
        <taxon>Hexapoda</taxon>
        <taxon>Insecta</taxon>
        <taxon>Pterygota</taxon>
        <taxon>Neoptera</taxon>
        <taxon>Endopterygota</taxon>
        <taxon>Diptera</taxon>
        <taxon>Brachycera</taxon>
        <taxon>Muscomorpha</taxon>
        <taxon>Ephydroidea</taxon>
        <taxon>Drosophilidae</taxon>
        <taxon>Drosophila</taxon>
        <taxon>Sophophora</taxon>
    </lineage>
</organism>
<name>B4ILF1_DROSE</name>
<evidence type="ECO:0000256" key="1">
    <source>
        <dbReference type="SAM" id="MobiDB-lite"/>
    </source>
</evidence>
<keyword evidence="3" id="KW-1185">Reference proteome</keyword>
<dbReference type="PhylomeDB" id="B4ILF1"/>
<gene>
    <name evidence="2" type="primary">Dsec\GM14209</name>
    <name evidence="2" type="ORF">Dsec_GM14209</name>
</gene>
<sequence length="80" mass="8993">MNKYTGVHFALDQHLSAGLDSIRFGRGPLNVAPPTGLSVERDPQDQQEQQEQEHSVGTLEFPADNPAHDDKWLGAWPEWK</sequence>
<evidence type="ECO:0000313" key="3">
    <source>
        <dbReference type="Proteomes" id="UP000001292"/>
    </source>
</evidence>
<dbReference type="EMBL" id="CH480871">
    <property type="protein sequence ID" value="EDW53814.1"/>
    <property type="molecule type" value="Genomic_DNA"/>
</dbReference>
<dbReference type="Proteomes" id="UP000001292">
    <property type="component" value="Unassembled WGS sequence"/>
</dbReference>
<accession>B4ILF1</accession>
<reference evidence="2 3" key="1">
    <citation type="journal article" date="2007" name="Nature">
        <title>Evolution of genes and genomes on the Drosophila phylogeny.</title>
        <authorList>
            <consortium name="Drosophila 12 Genomes Consortium"/>
            <person name="Clark A.G."/>
            <person name="Eisen M.B."/>
            <person name="Smith D.R."/>
            <person name="Bergman C.M."/>
            <person name="Oliver B."/>
            <person name="Markow T.A."/>
            <person name="Kaufman T.C."/>
            <person name="Kellis M."/>
            <person name="Gelbart W."/>
            <person name="Iyer V.N."/>
            <person name="Pollard D.A."/>
            <person name="Sackton T.B."/>
            <person name="Larracuente A.M."/>
            <person name="Singh N.D."/>
            <person name="Abad J.P."/>
            <person name="Abt D.N."/>
            <person name="Adryan B."/>
            <person name="Aguade M."/>
            <person name="Akashi H."/>
            <person name="Anderson W.W."/>
            <person name="Aquadro C.F."/>
            <person name="Ardell D.H."/>
            <person name="Arguello R."/>
            <person name="Artieri C.G."/>
            <person name="Barbash D.A."/>
            <person name="Barker D."/>
            <person name="Barsanti P."/>
            <person name="Batterham P."/>
            <person name="Batzoglou S."/>
            <person name="Begun D."/>
            <person name="Bhutkar A."/>
            <person name="Blanco E."/>
            <person name="Bosak S.A."/>
            <person name="Bradley R.K."/>
            <person name="Brand A.D."/>
            <person name="Brent M.R."/>
            <person name="Brooks A.N."/>
            <person name="Brown R.H."/>
            <person name="Butlin R.K."/>
            <person name="Caggese C."/>
            <person name="Calvi B.R."/>
            <person name="Bernardo de Carvalho A."/>
            <person name="Caspi A."/>
            <person name="Castrezana S."/>
            <person name="Celniker S.E."/>
            <person name="Chang J.L."/>
            <person name="Chapple C."/>
            <person name="Chatterji S."/>
            <person name="Chinwalla A."/>
            <person name="Civetta A."/>
            <person name="Clifton S.W."/>
            <person name="Comeron J.M."/>
            <person name="Costello J.C."/>
            <person name="Coyne J.A."/>
            <person name="Daub J."/>
            <person name="David R.G."/>
            <person name="Delcher A.L."/>
            <person name="Delehaunty K."/>
            <person name="Do C.B."/>
            <person name="Ebling H."/>
            <person name="Edwards K."/>
            <person name="Eickbush T."/>
            <person name="Evans J.D."/>
            <person name="Filipski A."/>
            <person name="Findeiss S."/>
            <person name="Freyhult E."/>
            <person name="Fulton L."/>
            <person name="Fulton R."/>
            <person name="Garcia A.C."/>
            <person name="Gardiner A."/>
            <person name="Garfield D.A."/>
            <person name="Garvin B.E."/>
            <person name="Gibson G."/>
            <person name="Gilbert D."/>
            <person name="Gnerre S."/>
            <person name="Godfrey J."/>
            <person name="Good R."/>
            <person name="Gotea V."/>
            <person name="Gravely B."/>
            <person name="Greenberg A.J."/>
            <person name="Griffiths-Jones S."/>
            <person name="Gross S."/>
            <person name="Guigo R."/>
            <person name="Gustafson E.A."/>
            <person name="Haerty W."/>
            <person name="Hahn M.W."/>
            <person name="Halligan D.L."/>
            <person name="Halpern A.L."/>
            <person name="Halter G.M."/>
            <person name="Han M.V."/>
            <person name="Heger A."/>
            <person name="Hillier L."/>
            <person name="Hinrichs A.S."/>
            <person name="Holmes I."/>
            <person name="Hoskins R.A."/>
            <person name="Hubisz M.J."/>
            <person name="Hultmark D."/>
            <person name="Huntley M.A."/>
            <person name="Jaffe D.B."/>
            <person name="Jagadeeshan S."/>
            <person name="Jeck W.R."/>
            <person name="Johnson J."/>
            <person name="Jones C.D."/>
            <person name="Jordan W.C."/>
            <person name="Karpen G.H."/>
            <person name="Kataoka E."/>
            <person name="Keightley P.D."/>
            <person name="Kheradpour P."/>
            <person name="Kirkness E.F."/>
            <person name="Koerich L.B."/>
            <person name="Kristiansen K."/>
            <person name="Kudrna D."/>
            <person name="Kulathinal R.J."/>
            <person name="Kumar S."/>
            <person name="Kwok R."/>
            <person name="Lander E."/>
            <person name="Langley C.H."/>
            <person name="Lapoint R."/>
            <person name="Lazzaro B.P."/>
            <person name="Lee S.J."/>
            <person name="Levesque L."/>
            <person name="Li R."/>
            <person name="Lin C.F."/>
            <person name="Lin M.F."/>
            <person name="Lindblad-Toh K."/>
            <person name="Llopart A."/>
            <person name="Long M."/>
            <person name="Low L."/>
            <person name="Lozovsky E."/>
            <person name="Lu J."/>
            <person name="Luo M."/>
            <person name="Machado C.A."/>
            <person name="Makalowski W."/>
            <person name="Marzo M."/>
            <person name="Matsuda M."/>
            <person name="Matzkin L."/>
            <person name="McAllister B."/>
            <person name="McBride C.S."/>
            <person name="McKernan B."/>
            <person name="McKernan K."/>
            <person name="Mendez-Lago M."/>
            <person name="Minx P."/>
            <person name="Mollenhauer M.U."/>
            <person name="Montooth K."/>
            <person name="Mount S.M."/>
            <person name="Mu X."/>
            <person name="Myers E."/>
            <person name="Negre B."/>
            <person name="Newfeld S."/>
            <person name="Nielsen R."/>
            <person name="Noor M.A."/>
            <person name="O'Grady P."/>
            <person name="Pachter L."/>
            <person name="Papaceit M."/>
            <person name="Parisi M.J."/>
            <person name="Parisi M."/>
            <person name="Parts L."/>
            <person name="Pedersen J.S."/>
            <person name="Pesole G."/>
            <person name="Phillippy A.M."/>
            <person name="Ponting C.P."/>
            <person name="Pop M."/>
            <person name="Porcelli D."/>
            <person name="Powell J.R."/>
            <person name="Prohaska S."/>
            <person name="Pruitt K."/>
            <person name="Puig M."/>
            <person name="Quesneville H."/>
            <person name="Ram K.R."/>
            <person name="Rand D."/>
            <person name="Rasmussen M.D."/>
            <person name="Reed L.K."/>
            <person name="Reenan R."/>
            <person name="Reily A."/>
            <person name="Remington K.A."/>
            <person name="Rieger T.T."/>
            <person name="Ritchie M.G."/>
            <person name="Robin C."/>
            <person name="Rogers Y.H."/>
            <person name="Rohde C."/>
            <person name="Rozas J."/>
            <person name="Rubenfield M.J."/>
            <person name="Ruiz A."/>
            <person name="Russo S."/>
            <person name="Salzberg S.L."/>
            <person name="Sanchez-Gracia A."/>
            <person name="Saranga D.J."/>
            <person name="Sato H."/>
            <person name="Schaeffer S.W."/>
            <person name="Schatz M.C."/>
            <person name="Schlenke T."/>
            <person name="Schwartz R."/>
            <person name="Segarra C."/>
            <person name="Singh R.S."/>
            <person name="Sirot L."/>
            <person name="Sirota M."/>
            <person name="Sisneros N.B."/>
            <person name="Smith C.D."/>
            <person name="Smith T.F."/>
            <person name="Spieth J."/>
            <person name="Stage D.E."/>
            <person name="Stark A."/>
            <person name="Stephan W."/>
            <person name="Strausberg R.L."/>
            <person name="Strempel S."/>
            <person name="Sturgill D."/>
            <person name="Sutton G."/>
            <person name="Sutton G.G."/>
            <person name="Tao W."/>
            <person name="Teichmann S."/>
            <person name="Tobari Y.N."/>
            <person name="Tomimura Y."/>
            <person name="Tsolas J.M."/>
            <person name="Valente V.L."/>
            <person name="Venter E."/>
            <person name="Venter J.C."/>
            <person name="Vicario S."/>
            <person name="Vieira F.G."/>
            <person name="Vilella A.J."/>
            <person name="Villasante A."/>
            <person name="Walenz B."/>
            <person name="Wang J."/>
            <person name="Wasserman M."/>
            <person name="Watts T."/>
            <person name="Wilson D."/>
            <person name="Wilson R.K."/>
            <person name="Wing R.A."/>
            <person name="Wolfner M.F."/>
            <person name="Wong A."/>
            <person name="Wong G.K."/>
            <person name="Wu C.I."/>
            <person name="Wu G."/>
            <person name="Yamamoto D."/>
            <person name="Yang H.P."/>
            <person name="Yang S.P."/>
            <person name="Yorke J.A."/>
            <person name="Yoshida K."/>
            <person name="Zdobnov E."/>
            <person name="Zhang P."/>
            <person name="Zhang Y."/>
            <person name="Zimin A.V."/>
            <person name="Baldwin J."/>
            <person name="Abdouelleil A."/>
            <person name="Abdulkadir J."/>
            <person name="Abebe A."/>
            <person name="Abera B."/>
            <person name="Abreu J."/>
            <person name="Acer S.C."/>
            <person name="Aftuck L."/>
            <person name="Alexander A."/>
            <person name="An P."/>
            <person name="Anderson E."/>
            <person name="Anderson S."/>
            <person name="Arachi H."/>
            <person name="Azer M."/>
            <person name="Bachantsang P."/>
            <person name="Barry A."/>
            <person name="Bayul T."/>
            <person name="Berlin A."/>
            <person name="Bessette D."/>
            <person name="Bloom T."/>
            <person name="Blye J."/>
            <person name="Boguslavskiy L."/>
            <person name="Bonnet C."/>
            <person name="Boukhgalter B."/>
            <person name="Bourzgui I."/>
            <person name="Brown A."/>
            <person name="Cahill P."/>
            <person name="Channer S."/>
            <person name="Cheshatsang Y."/>
            <person name="Chuda L."/>
            <person name="Citroen M."/>
            <person name="Collymore A."/>
            <person name="Cooke P."/>
            <person name="Costello M."/>
            <person name="D'Aco K."/>
            <person name="Daza R."/>
            <person name="De Haan G."/>
            <person name="DeGray S."/>
            <person name="DeMaso C."/>
            <person name="Dhargay N."/>
            <person name="Dooley K."/>
            <person name="Dooley E."/>
            <person name="Doricent M."/>
            <person name="Dorje P."/>
            <person name="Dorjee K."/>
            <person name="Dupes A."/>
            <person name="Elong R."/>
            <person name="Falk J."/>
            <person name="Farina A."/>
            <person name="Faro S."/>
            <person name="Ferguson D."/>
            <person name="Fisher S."/>
            <person name="Foley C.D."/>
            <person name="Franke A."/>
            <person name="Friedrich D."/>
            <person name="Gadbois L."/>
            <person name="Gearin G."/>
            <person name="Gearin C.R."/>
            <person name="Giannoukos G."/>
            <person name="Goode T."/>
            <person name="Graham J."/>
            <person name="Grandbois E."/>
            <person name="Grewal S."/>
            <person name="Gyaltsen K."/>
            <person name="Hafez N."/>
            <person name="Hagos B."/>
            <person name="Hall J."/>
            <person name="Henson C."/>
            <person name="Hollinger A."/>
            <person name="Honan T."/>
            <person name="Huard M.D."/>
            <person name="Hughes L."/>
            <person name="Hurhula B."/>
            <person name="Husby M.E."/>
            <person name="Kamat A."/>
            <person name="Kanga B."/>
            <person name="Kashin S."/>
            <person name="Khazanovich D."/>
            <person name="Kisner P."/>
            <person name="Lance K."/>
            <person name="Lara M."/>
            <person name="Lee W."/>
            <person name="Lennon N."/>
            <person name="Letendre F."/>
            <person name="LeVine R."/>
            <person name="Lipovsky A."/>
            <person name="Liu X."/>
            <person name="Liu J."/>
            <person name="Liu S."/>
            <person name="Lokyitsang T."/>
            <person name="Lokyitsang Y."/>
            <person name="Lubonja R."/>
            <person name="Lui A."/>
            <person name="MacDonald P."/>
            <person name="Magnisalis V."/>
            <person name="Maru K."/>
            <person name="Matthews C."/>
            <person name="McCusker W."/>
            <person name="McDonough S."/>
            <person name="Mehta T."/>
            <person name="Meldrim J."/>
            <person name="Meneus L."/>
            <person name="Mihai O."/>
            <person name="Mihalev A."/>
            <person name="Mihova T."/>
            <person name="Mittelman R."/>
            <person name="Mlenga V."/>
            <person name="Montmayeur A."/>
            <person name="Mulrain L."/>
            <person name="Navidi A."/>
            <person name="Naylor J."/>
            <person name="Negash T."/>
            <person name="Nguyen T."/>
            <person name="Nguyen N."/>
            <person name="Nicol R."/>
            <person name="Norbu C."/>
            <person name="Norbu N."/>
            <person name="Novod N."/>
            <person name="O'Neill B."/>
            <person name="Osman S."/>
            <person name="Markiewicz E."/>
            <person name="Oyono O.L."/>
            <person name="Patti C."/>
            <person name="Phunkhang P."/>
            <person name="Pierre F."/>
            <person name="Priest M."/>
            <person name="Raghuraman S."/>
            <person name="Rege F."/>
            <person name="Reyes R."/>
            <person name="Rise C."/>
            <person name="Rogov P."/>
            <person name="Ross K."/>
            <person name="Ryan E."/>
            <person name="Settipalli S."/>
            <person name="Shea T."/>
            <person name="Sherpa N."/>
            <person name="Shi L."/>
            <person name="Shih D."/>
            <person name="Sparrow T."/>
            <person name="Spaulding J."/>
            <person name="Stalker J."/>
            <person name="Stange-Thomann N."/>
            <person name="Stavropoulos S."/>
            <person name="Stone C."/>
            <person name="Strader C."/>
            <person name="Tesfaye S."/>
            <person name="Thomson T."/>
            <person name="Thoulutsang Y."/>
            <person name="Thoulutsang D."/>
            <person name="Topham K."/>
            <person name="Topping I."/>
            <person name="Tsamla T."/>
            <person name="Vassiliev H."/>
            <person name="Vo A."/>
            <person name="Wangchuk T."/>
            <person name="Wangdi T."/>
            <person name="Weiand M."/>
            <person name="Wilkinson J."/>
            <person name="Wilson A."/>
            <person name="Yadav S."/>
            <person name="Young G."/>
            <person name="Yu Q."/>
            <person name="Zembek L."/>
            <person name="Zhong D."/>
            <person name="Zimmer A."/>
            <person name="Zwirko Z."/>
            <person name="Jaffe D.B."/>
            <person name="Alvarez P."/>
            <person name="Brockman W."/>
            <person name="Butler J."/>
            <person name="Chin C."/>
            <person name="Gnerre S."/>
            <person name="Grabherr M."/>
            <person name="Kleber M."/>
            <person name="Mauceli E."/>
            <person name="MacCallum I."/>
        </authorList>
    </citation>
    <scope>NUCLEOTIDE SEQUENCE [LARGE SCALE GENOMIC DNA]</scope>
    <source>
        <strain evidence="3">Rob3c / Tucson 14021-0248.25</strain>
    </source>
</reference>
<dbReference type="AlphaFoldDB" id="B4ILF1"/>
<feature type="region of interest" description="Disordered" evidence="1">
    <location>
        <begin position="30"/>
        <end position="80"/>
    </location>
</feature>